<organism evidence="1 2">
    <name type="scientific">Pseudomonas fluorescens</name>
    <dbReference type="NCBI Taxonomy" id="294"/>
    <lineage>
        <taxon>Bacteria</taxon>
        <taxon>Pseudomonadati</taxon>
        <taxon>Pseudomonadota</taxon>
        <taxon>Gammaproteobacteria</taxon>
        <taxon>Pseudomonadales</taxon>
        <taxon>Pseudomonadaceae</taxon>
        <taxon>Pseudomonas</taxon>
    </lineage>
</organism>
<dbReference type="EMBL" id="CABVIE010000005">
    <property type="protein sequence ID" value="VVO82935.1"/>
    <property type="molecule type" value="Genomic_DNA"/>
</dbReference>
<dbReference type="Proteomes" id="UP000325723">
    <property type="component" value="Unassembled WGS sequence"/>
</dbReference>
<comment type="caution">
    <text evidence="1">The sequence shown here is derived from an EMBL/GenBank/DDBJ whole genome shotgun (WGS) entry which is preliminary data.</text>
</comment>
<evidence type="ECO:0000313" key="2">
    <source>
        <dbReference type="Proteomes" id="UP000325723"/>
    </source>
</evidence>
<reference evidence="1 2" key="1">
    <citation type="submission" date="2019-09" db="EMBL/GenBank/DDBJ databases">
        <authorList>
            <person name="Chandra G."/>
            <person name="Truman W A."/>
        </authorList>
    </citation>
    <scope>NUCLEOTIDE SEQUENCE [LARGE SCALE GENOMIC DNA]</scope>
    <source>
        <strain evidence="1">PS900</strain>
    </source>
</reference>
<sequence>MMREHNFAEIIRFRAETRNHGARSTTAAPGGGRPTIGNAKITEQLVDRMTEALRPARKDRMSCAMLPHRQKTPLHEQRQSTGIAFARHCQVQTKSSTVPAHLKRPNGKLLYMLGELSYSTVRVIRLCLGYLSAAPLIPVPAQAWVSKISLWVSQPWWAEPLLYSRQCFSECWNTALC</sequence>
<accession>A0A8H2RSG9</accession>
<gene>
    <name evidence="1" type="ORF">PS900_01915</name>
</gene>
<dbReference type="AlphaFoldDB" id="A0A8H2RSG9"/>
<evidence type="ECO:0000313" key="1">
    <source>
        <dbReference type="EMBL" id="VVO82935.1"/>
    </source>
</evidence>
<proteinExistence type="predicted"/>
<protein>
    <submittedName>
        <fullName evidence="1">Uncharacterized protein</fullName>
    </submittedName>
</protein>
<name>A0A8H2RSG9_PSEFL</name>